<proteinExistence type="predicted"/>
<dbReference type="AlphaFoldDB" id="A0AAN9TZC8"/>
<dbReference type="Proteomes" id="UP001367676">
    <property type="component" value="Unassembled WGS sequence"/>
</dbReference>
<feature type="compositionally biased region" description="Low complexity" evidence="1">
    <location>
        <begin position="371"/>
        <end position="390"/>
    </location>
</feature>
<feature type="compositionally biased region" description="Polar residues" evidence="1">
    <location>
        <begin position="455"/>
        <end position="468"/>
    </location>
</feature>
<evidence type="ECO:0000313" key="2">
    <source>
        <dbReference type="EMBL" id="KAK7601919.1"/>
    </source>
</evidence>
<organism evidence="2 3">
    <name type="scientific">Parthenolecanium corni</name>
    <dbReference type="NCBI Taxonomy" id="536013"/>
    <lineage>
        <taxon>Eukaryota</taxon>
        <taxon>Metazoa</taxon>
        <taxon>Ecdysozoa</taxon>
        <taxon>Arthropoda</taxon>
        <taxon>Hexapoda</taxon>
        <taxon>Insecta</taxon>
        <taxon>Pterygota</taxon>
        <taxon>Neoptera</taxon>
        <taxon>Paraneoptera</taxon>
        <taxon>Hemiptera</taxon>
        <taxon>Sternorrhyncha</taxon>
        <taxon>Coccoidea</taxon>
        <taxon>Coccidae</taxon>
        <taxon>Parthenolecanium</taxon>
    </lineage>
</organism>
<name>A0AAN9TZC8_9HEMI</name>
<keyword evidence="3" id="KW-1185">Reference proteome</keyword>
<evidence type="ECO:0000256" key="1">
    <source>
        <dbReference type="SAM" id="MobiDB-lite"/>
    </source>
</evidence>
<feature type="compositionally biased region" description="Polar residues" evidence="1">
    <location>
        <begin position="438"/>
        <end position="448"/>
    </location>
</feature>
<reference evidence="2 3" key="1">
    <citation type="submission" date="2024-03" db="EMBL/GenBank/DDBJ databases">
        <title>Adaptation during the transition from Ophiocordyceps entomopathogen to insect associate is accompanied by gene loss and intensified selection.</title>
        <authorList>
            <person name="Ward C.M."/>
            <person name="Onetto C.A."/>
            <person name="Borneman A.R."/>
        </authorList>
    </citation>
    <scope>NUCLEOTIDE SEQUENCE [LARGE SCALE GENOMIC DNA]</scope>
    <source>
        <strain evidence="2">AWRI1</strain>
        <tissue evidence="2">Single Adult Female</tissue>
    </source>
</reference>
<gene>
    <name evidence="2" type="ORF">V9T40_009360</name>
</gene>
<evidence type="ECO:0000313" key="3">
    <source>
        <dbReference type="Proteomes" id="UP001367676"/>
    </source>
</evidence>
<sequence length="489" mass="55752">MLIDTDGKIQIPIQINLDVLGKHHNAISAQLDNSQVPLPPLVYHYSNCSVYMDFIARKCEFRMFPKHFRVEYDGEMVGRKQPSLEVCSSPDRDLSIAEKIYDSSNSTNELFNSKNNHESHVRLNAMLLNLADQATVKHAPVENVMQHLLLQLNFFTIRILCQHLLKLSIYSYENHHKFATGINQQDRYTLVQIKRIADTFVLIVLRGLGINHFFADYALDYNVNQIYLKLALRLVRQLTRLFDVYQWRKFLMNLYTSFSVQCWKPATEELTLVTEQDLTYTTRSPALDDDFKQFLNEFIKLFQNNNLQITMEYCYSADAVKIQCFYTKTRLPNSLLGSLIPTRRQCRNVRQKMKEGFPQPSSPYTRRRPPSESCSSSSSITSIPSISPSSISSQQLTSLTSIPSFSSSSISSQQLTPLTSQLPTLPIPDLPPIAPFVSSIQPNSSAQSAEFAPESQPTQTNPHTSSPTLFNPLSLIDLNDFDDLLPFDL</sequence>
<protein>
    <submittedName>
        <fullName evidence="2">Uncharacterized protein</fullName>
    </submittedName>
</protein>
<dbReference type="EMBL" id="JBBCAQ010000010">
    <property type="protein sequence ID" value="KAK7601919.1"/>
    <property type="molecule type" value="Genomic_DNA"/>
</dbReference>
<feature type="region of interest" description="Disordered" evidence="1">
    <location>
        <begin position="433"/>
        <end position="468"/>
    </location>
</feature>
<accession>A0AAN9TZC8</accession>
<comment type="caution">
    <text evidence="2">The sequence shown here is derived from an EMBL/GenBank/DDBJ whole genome shotgun (WGS) entry which is preliminary data.</text>
</comment>
<feature type="region of interest" description="Disordered" evidence="1">
    <location>
        <begin position="352"/>
        <end position="390"/>
    </location>
</feature>